<gene>
    <name evidence="1" type="ORF">XENOCAPTIV_011137</name>
</gene>
<dbReference type="Proteomes" id="UP001434883">
    <property type="component" value="Unassembled WGS sequence"/>
</dbReference>
<proteinExistence type="predicted"/>
<evidence type="ECO:0000313" key="2">
    <source>
        <dbReference type="Proteomes" id="UP001434883"/>
    </source>
</evidence>
<sequence>MFFTNILQIEAVSCQPAGTAQLRLSALCLTAQPCTNVYLVRNWFPPCSLRPNPASFFRLALNPPNILRSQWVNCVCSSPKRLKQSGDAEQRWGSLYFHRSKHFISRVKLYI</sequence>
<accession>A0ABV0SEL4</accession>
<organism evidence="1 2">
    <name type="scientific">Xenoophorus captivus</name>
    <dbReference type="NCBI Taxonomy" id="1517983"/>
    <lineage>
        <taxon>Eukaryota</taxon>
        <taxon>Metazoa</taxon>
        <taxon>Chordata</taxon>
        <taxon>Craniata</taxon>
        <taxon>Vertebrata</taxon>
        <taxon>Euteleostomi</taxon>
        <taxon>Actinopterygii</taxon>
        <taxon>Neopterygii</taxon>
        <taxon>Teleostei</taxon>
        <taxon>Neoteleostei</taxon>
        <taxon>Acanthomorphata</taxon>
        <taxon>Ovalentaria</taxon>
        <taxon>Atherinomorphae</taxon>
        <taxon>Cyprinodontiformes</taxon>
        <taxon>Goodeidae</taxon>
        <taxon>Xenoophorus</taxon>
    </lineage>
</organism>
<evidence type="ECO:0000313" key="1">
    <source>
        <dbReference type="EMBL" id="MEQ2219000.1"/>
    </source>
</evidence>
<dbReference type="EMBL" id="JAHRIN010078015">
    <property type="protein sequence ID" value="MEQ2219000.1"/>
    <property type="molecule type" value="Genomic_DNA"/>
</dbReference>
<protein>
    <submittedName>
        <fullName evidence="1">Uncharacterized protein</fullName>
    </submittedName>
</protein>
<comment type="caution">
    <text evidence="1">The sequence shown here is derived from an EMBL/GenBank/DDBJ whole genome shotgun (WGS) entry which is preliminary data.</text>
</comment>
<reference evidence="1 2" key="1">
    <citation type="submission" date="2021-06" db="EMBL/GenBank/DDBJ databases">
        <authorList>
            <person name="Palmer J.M."/>
        </authorList>
    </citation>
    <scope>NUCLEOTIDE SEQUENCE [LARGE SCALE GENOMIC DNA]</scope>
    <source>
        <strain evidence="1 2">XC_2019</strain>
        <tissue evidence="1">Muscle</tissue>
    </source>
</reference>
<keyword evidence="2" id="KW-1185">Reference proteome</keyword>
<name>A0ABV0SEL4_9TELE</name>